<dbReference type="AlphaFoldDB" id="A0A4R5XDY7"/>
<dbReference type="EMBL" id="ML170156">
    <property type="protein sequence ID" value="TDL29271.1"/>
    <property type="molecule type" value="Genomic_DNA"/>
</dbReference>
<accession>A0A4R5XDY7</accession>
<reference evidence="1 2" key="1">
    <citation type="submission" date="2018-06" db="EMBL/GenBank/DDBJ databases">
        <title>A transcriptomic atlas of mushroom development highlights an independent origin of complex multicellularity.</title>
        <authorList>
            <consortium name="DOE Joint Genome Institute"/>
            <person name="Krizsan K."/>
            <person name="Almasi E."/>
            <person name="Merenyi Z."/>
            <person name="Sahu N."/>
            <person name="Viragh M."/>
            <person name="Koszo T."/>
            <person name="Mondo S."/>
            <person name="Kiss B."/>
            <person name="Balint B."/>
            <person name="Kues U."/>
            <person name="Barry K."/>
            <person name="Hegedus J.C."/>
            <person name="Henrissat B."/>
            <person name="Johnson J."/>
            <person name="Lipzen A."/>
            <person name="Ohm R."/>
            <person name="Nagy I."/>
            <person name="Pangilinan J."/>
            <person name="Yan J."/>
            <person name="Xiong Y."/>
            <person name="Grigoriev I.V."/>
            <person name="Hibbett D.S."/>
            <person name="Nagy L.G."/>
        </authorList>
    </citation>
    <scope>NUCLEOTIDE SEQUENCE [LARGE SCALE GENOMIC DNA]</scope>
    <source>
        <strain evidence="1 2">SZMC22713</strain>
    </source>
</reference>
<proteinExistence type="predicted"/>
<organism evidence="1 2">
    <name type="scientific">Rickenella mellea</name>
    <dbReference type="NCBI Taxonomy" id="50990"/>
    <lineage>
        <taxon>Eukaryota</taxon>
        <taxon>Fungi</taxon>
        <taxon>Dikarya</taxon>
        <taxon>Basidiomycota</taxon>
        <taxon>Agaricomycotina</taxon>
        <taxon>Agaricomycetes</taxon>
        <taxon>Hymenochaetales</taxon>
        <taxon>Rickenellaceae</taxon>
        <taxon>Rickenella</taxon>
    </lineage>
</organism>
<evidence type="ECO:0000313" key="2">
    <source>
        <dbReference type="Proteomes" id="UP000294933"/>
    </source>
</evidence>
<keyword evidence="2" id="KW-1185">Reference proteome</keyword>
<evidence type="ECO:0000313" key="1">
    <source>
        <dbReference type="EMBL" id="TDL29271.1"/>
    </source>
</evidence>
<name>A0A4R5XDY7_9AGAM</name>
<gene>
    <name evidence="1" type="ORF">BD410DRAFT_779616</name>
</gene>
<protein>
    <submittedName>
        <fullName evidence="1">Uncharacterized protein</fullName>
    </submittedName>
</protein>
<dbReference type="Proteomes" id="UP000294933">
    <property type="component" value="Unassembled WGS sequence"/>
</dbReference>
<dbReference type="VEuPathDB" id="FungiDB:BD410DRAFT_779616"/>
<sequence>MQCRGKKITLALQSTAEYHRSTSLSLCLSAQVPSPCSIGIQLQCSETGVGKPFPFVFERPSTDRPNVDRFSPRRVGLYPVLVGHCANSERVSNGSKSFKCRSVGFNHICRQRFVEAVPNIVVLVFSLGMRCEYSAKVYHFAAYINTESIKLVNHLI</sequence>